<reference evidence="1 2" key="1">
    <citation type="journal article" date="2020" name="Phytopathology">
        <title>Genome Sequence Resources of Colletotrichum truncatum, C. plurivorum, C. musicola, and C. sojae: Four Species Pathogenic to Soybean (Glycine max).</title>
        <authorList>
            <person name="Rogerio F."/>
            <person name="Boufleur T.R."/>
            <person name="Ciampi-Guillardi M."/>
            <person name="Sukno S.A."/>
            <person name="Thon M.R."/>
            <person name="Massola Junior N.S."/>
            <person name="Baroncelli R."/>
        </authorList>
    </citation>
    <scope>NUCLEOTIDE SEQUENCE [LARGE SCALE GENOMIC DNA]</scope>
    <source>
        <strain evidence="1 2">LFN0009</strain>
    </source>
</reference>
<protein>
    <submittedName>
        <fullName evidence="1">Alpha-galactosidase A</fullName>
    </submittedName>
</protein>
<organism evidence="1 2">
    <name type="scientific">Colletotrichum sojae</name>
    <dbReference type="NCBI Taxonomy" id="2175907"/>
    <lineage>
        <taxon>Eukaryota</taxon>
        <taxon>Fungi</taxon>
        <taxon>Dikarya</taxon>
        <taxon>Ascomycota</taxon>
        <taxon>Pezizomycotina</taxon>
        <taxon>Sordariomycetes</taxon>
        <taxon>Hypocreomycetidae</taxon>
        <taxon>Glomerellales</taxon>
        <taxon>Glomerellaceae</taxon>
        <taxon>Colletotrichum</taxon>
        <taxon>Colletotrichum orchidearum species complex</taxon>
    </lineage>
</organism>
<dbReference type="Proteomes" id="UP000652219">
    <property type="component" value="Unassembled WGS sequence"/>
</dbReference>
<comment type="caution">
    <text evidence="1">The sequence shown here is derived from an EMBL/GenBank/DDBJ whole genome shotgun (WGS) entry which is preliminary data.</text>
</comment>
<sequence length="263" mass="29002">MEVAANGRSDCHFRIRAGRGAKYVTIKAGALDAEALDDMPLYFENILPPLEFYVNSWKSASVVRNPTTRELEAALSSADLPAVKSVWHPRLVDCFDIERTEFLTPLAQECKWVATDEQPQVMVAKMARFGWEVPYIEAETGMYQVLEGKGIAPRFLGHVHEQGRVMGILLEKVPDGRHAGPGDLERCQAALGRLHALGYLHGDCNKYNSLVRPGGEVVLLDFEKARRCDDRGLLEAEMASLPAQLAETTGRGGGLMFEGDSES</sequence>
<evidence type="ECO:0000313" key="2">
    <source>
        <dbReference type="Proteomes" id="UP000652219"/>
    </source>
</evidence>
<evidence type="ECO:0000313" key="1">
    <source>
        <dbReference type="EMBL" id="KAF6785968.1"/>
    </source>
</evidence>
<dbReference type="SUPFAM" id="SSF56112">
    <property type="entry name" value="Protein kinase-like (PK-like)"/>
    <property type="match status" value="1"/>
</dbReference>
<dbReference type="Pfam" id="PF06293">
    <property type="entry name" value="Kdo"/>
    <property type="match status" value="1"/>
</dbReference>
<proteinExistence type="predicted"/>
<accession>A0A8H6IN36</accession>
<dbReference type="EMBL" id="WIGN01000664">
    <property type="protein sequence ID" value="KAF6785968.1"/>
    <property type="molecule type" value="Genomic_DNA"/>
</dbReference>
<dbReference type="AlphaFoldDB" id="A0A8H6IN36"/>
<dbReference type="InterPro" id="IPR011009">
    <property type="entry name" value="Kinase-like_dom_sf"/>
</dbReference>
<name>A0A8H6IN36_9PEZI</name>
<keyword evidence="2" id="KW-1185">Reference proteome</keyword>
<gene>
    <name evidence="1" type="ORF">CSOJ01_15497</name>
</gene>